<feature type="region of interest" description="Disordered" evidence="1">
    <location>
        <begin position="62"/>
        <end position="96"/>
    </location>
</feature>
<protein>
    <submittedName>
        <fullName evidence="2">Uncharacterized protein</fullName>
    </submittedName>
</protein>
<sequence length="236" mass="26422">MNIVLSLHAVYSLPRDKHTLVWILASSPPQREATAGGALVARRSSLALSDITTLSLKQRVSASTSYRSRPQHDDVSNKPAISQHNDSRMDNPTLPGEHSHTLCDAYNLIFLGQHYRRLWITRHYLPRGPYFAQSKHQALDEPMAPSTRKCSKFLILRRPARLQRWNDTFDYEAVRGSGFACQGMENECAGFGSKVSAFESAHTRLTHHVSASVHSPVHVNSVHVTNSKFRLLSKAA</sequence>
<accession>A0A284S6V7</accession>
<keyword evidence="3" id="KW-1185">Reference proteome</keyword>
<name>A0A284S6V7_ARMOS</name>
<gene>
    <name evidence="2" type="ORF">ARMOST_20225</name>
</gene>
<evidence type="ECO:0000313" key="2">
    <source>
        <dbReference type="EMBL" id="SJL16696.1"/>
    </source>
</evidence>
<evidence type="ECO:0000256" key="1">
    <source>
        <dbReference type="SAM" id="MobiDB-lite"/>
    </source>
</evidence>
<dbReference type="EMBL" id="FUEG01000037">
    <property type="protein sequence ID" value="SJL16696.1"/>
    <property type="molecule type" value="Genomic_DNA"/>
</dbReference>
<reference evidence="3" key="1">
    <citation type="journal article" date="2017" name="Nat. Ecol. Evol.">
        <title>Genome expansion and lineage-specific genetic innovations in the forest pathogenic fungi Armillaria.</title>
        <authorList>
            <person name="Sipos G."/>
            <person name="Prasanna A.N."/>
            <person name="Walter M.C."/>
            <person name="O'Connor E."/>
            <person name="Balint B."/>
            <person name="Krizsan K."/>
            <person name="Kiss B."/>
            <person name="Hess J."/>
            <person name="Varga T."/>
            <person name="Slot J."/>
            <person name="Riley R."/>
            <person name="Boka B."/>
            <person name="Rigling D."/>
            <person name="Barry K."/>
            <person name="Lee J."/>
            <person name="Mihaltcheva S."/>
            <person name="LaButti K."/>
            <person name="Lipzen A."/>
            <person name="Waldron R."/>
            <person name="Moloney N.M."/>
            <person name="Sperisen C."/>
            <person name="Kredics L."/>
            <person name="Vagvoelgyi C."/>
            <person name="Patrignani A."/>
            <person name="Fitzpatrick D."/>
            <person name="Nagy I."/>
            <person name="Doyle S."/>
            <person name="Anderson J.B."/>
            <person name="Grigoriev I.V."/>
            <person name="Gueldener U."/>
            <person name="Muensterkoetter M."/>
            <person name="Nagy L.G."/>
        </authorList>
    </citation>
    <scope>NUCLEOTIDE SEQUENCE [LARGE SCALE GENOMIC DNA]</scope>
    <source>
        <strain evidence="3">C18/9</strain>
    </source>
</reference>
<dbReference type="Proteomes" id="UP000219338">
    <property type="component" value="Unassembled WGS sequence"/>
</dbReference>
<evidence type="ECO:0000313" key="3">
    <source>
        <dbReference type="Proteomes" id="UP000219338"/>
    </source>
</evidence>
<proteinExistence type="predicted"/>
<organism evidence="2 3">
    <name type="scientific">Armillaria ostoyae</name>
    <name type="common">Armillaria root rot fungus</name>
    <dbReference type="NCBI Taxonomy" id="47428"/>
    <lineage>
        <taxon>Eukaryota</taxon>
        <taxon>Fungi</taxon>
        <taxon>Dikarya</taxon>
        <taxon>Basidiomycota</taxon>
        <taxon>Agaricomycotina</taxon>
        <taxon>Agaricomycetes</taxon>
        <taxon>Agaricomycetidae</taxon>
        <taxon>Agaricales</taxon>
        <taxon>Marasmiineae</taxon>
        <taxon>Physalacriaceae</taxon>
        <taxon>Armillaria</taxon>
    </lineage>
</organism>
<dbReference type="AlphaFoldDB" id="A0A284S6V7"/>